<dbReference type="Proteomes" id="UP000504603">
    <property type="component" value="Unplaced"/>
</dbReference>
<evidence type="ECO:0000256" key="1">
    <source>
        <dbReference type="ARBA" id="ARBA00007469"/>
    </source>
</evidence>
<accession>A0A6J1DEL7</accession>
<dbReference type="PROSITE" id="PS00530">
    <property type="entry name" value="RNASE_T2_1"/>
    <property type="match status" value="1"/>
</dbReference>
<dbReference type="GO" id="GO:0033897">
    <property type="term" value="F:ribonuclease T2 activity"/>
    <property type="evidence" value="ECO:0007669"/>
    <property type="project" value="InterPro"/>
</dbReference>
<dbReference type="InterPro" id="IPR036430">
    <property type="entry name" value="RNase_T2-like_sf"/>
</dbReference>
<keyword evidence="6" id="KW-0456">Lyase</keyword>
<dbReference type="GO" id="GO:0016787">
    <property type="term" value="F:hydrolase activity"/>
    <property type="evidence" value="ECO:0007669"/>
    <property type="project" value="UniProtKB-KW"/>
</dbReference>
<evidence type="ECO:0000313" key="11">
    <source>
        <dbReference type="RefSeq" id="XP_022152675.1"/>
    </source>
</evidence>
<dbReference type="PANTHER" id="PTHR11240">
    <property type="entry name" value="RIBONUCLEASE T2"/>
    <property type="match status" value="1"/>
</dbReference>
<dbReference type="CDD" id="cd01061">
    <property type="entry name" value="RNase_T2_euk"/>
    <property type="match status" value="1"/>
</dbReference>
<protein>
    <submittedName>
        <fullName evidence="11">Ribonuclease MC</fullName>
    </submittedName>
</protein>
<name>A0A6J1DEL7_MOMCH</name>
<dbReference type="Gene3D" id="3.90.730.10">
    <property type="entry name" value="Ribonuclease T2-like"/>
    <property type="match status" value="1"/>
</dbReference>
<feature type="active site" evidence="7">
    <location>
        <position position="112"/>
    </location>
</feature>
<evidence type="ECO:0000256" key="5">
    <source>
        <dbReference type="ARBA" id="ARBA00023157"/>
    </source>
</evidence>
<dbReference type="AlphaFoldDB" id="A0A6J1DEL7"/>
<dbReference type="KEGG" id="mcha:111020337"/>
<dbReference type="GeneID" id="111020337"/>
<evidence type="ECO:0000256" key="6">
    <source>
        <dbReference type="ARBA" id="ARBA00023239"/>
    </source>
</evidence>
<organism evidence="10 11">
    <name type="scientific">Momordica charantia</name>
    <name type="common">Bitter gourd</name>
    <name type="synonym">Balsam pear</name>
    <dbReference type="NCBI Taxonomy" id="3673"/>
    <lineage>
        <taxon>Eukaryota</taxon>
        <taxon>Viridiplantae</taxon>
        <taxon>Streptophyta</taxon>
        <taxon>Embryophyta</taxon>
        <taxon>Tracheophyta</taxon>
        <taxon>Spermatophyta</taxon>
        <taxon>Magnoliopsida</taxon>
        <taxon>eudicotyledons</taxon>
        <taxon>Gunneridae</taxon>
        <taxon>Pentapetalae</taxon>
        <taxon>rosids</taxon>
        <taxon>fabids</taxon>
        <taxon>Cucurbitales</taxon>
        <taxon>Cucurbitaceae</taxon>
        <taxon>Momordiceae</taxon>
        <taxon>Momordica</taxon>
    </lineage>
</organism>
<dbReference type="RefSeq" id="XP_022152675.1">
    <property type="nucleotide sequence ID" value="XM_022296983.1"/>
</dbReference>
<dbReference type="PROSITE" id="PS00531">
    <property type="entry name" value="RNASE_T2_2"/>
    <property type="match status" value="1"/>
</dbReference>
<sequence length="218" mass="24179">MRAMGVPKREVAISLALTIFSLMALSDAFDSFWFVQQWPPAVCSFQKSGSCPGSGLRTFTIHGLWPQQSGTSLTNCPGSPFDITKISHLQSQLNTLWPNVLRANNQQFWSHEWTKHGTCSESTFNQAAYFKLAVDMRNNYDIIGALRPHAAGPNGRTKSRQAIKGFLKAKFGKFPGLRCRTDPQTKVSYLVEVVACFAQDGSTLIDCTRDTCGANFIF</sequence>
<dbReference type="PANTHER" id="PTHR11240:SF75">
    <property type="entry name" value="RIBONUCLEASE 3"/>
    <property type="match status" value="1"/>
</dbReference>
<evidence type="ECO:0000256" key="9">
    <source>
        <dbReference type="SAM" id="SignalP"/>
    </source>
</evidence>
<gene>
    <name evidence="11" type="primary">LOC111020337</name>
</gene>
<dbReference type="InterPro" id="IPR018188">
    <property type="entry name" value="RNase_T2_His_AS_1"/>
</dbReference>
<keyword evidence="4" id="KW-0378">Hydrolase</keyword>
<evidence type="ECO:0000256" key="2">
    <source>
        <dbReference type="ARBA" id="ARBA00022722"/>
    </source>
</evidence>
<reference evidence="11" key="1">
    <citation type="submission" date="2025-08" db="UniProtKB">
        <authorList>
            <consortium name="RefSeq"/>
        </authorList>
    </citation>
    <scope>IDENTIFICATION</scope>
    <source>
        <strain evidence="11">OHB3-1</strain>
    </source>
</reference>
<evidence type="ECO:0000256" key="8">
    <source>
        <dbReference type="RuleBase" id="RU004328"/>
    </source>
</evidence>
<feature type="active site" evidence="7">
    <location>
        <position position="116"/>
    </location>
</feature>
<dbReference type="InterPro" id="IPR033697">
    <property type="entry name" value="Ribonuclease_T2_eukaryotic"/>
</dbReference>
<dbReference type="GO" id="GO:0005576">
    <property type="term" value="C:extracellular region"/>
    <property type="evidence" value="ECO:0007669"/>
    <property type="project" value="TreeGrafter"/>
</dbReference>
<dbReference type="InterPro" id="IPR033130">
    <property type="entry name" value="RNase_T2_His_AS_2"/>
</dbReference>
<evidence type="ECO:0000256" key="7">
    <source>
        <dbReference type="PIRSR" id="PIRSR633697-1"/>
    </source>
</evidence>
<evidence type="ECO:0000256" key="4">
    <source>
        <dbReference type="ARBA" id="ARBA00022801"/>
    </source>
</evidence>
<feature type="chain" id="PRO_5026934662" evidence="9">
    <location>
        <begin position="29"/>
        <end position="218"/>
    </location>
</feature>
<comment type="similarity">
    <text evidence="1 8">Belongs to the RNase T2 family.</text>
</comment>
<dbReference type="GO" id="GO:0003723">
    <property type="term" value="F:RNA binding"/>
    <property type="evidence" value="ECO:0007669"/>
    <property type="project" value="InterPro"/>
</dbReference>
<keyword evidence="3" id="KW-0255">Endonuclease</keyword>
<evidence type="ECO:0000313" key="10">
    <source>
        <dbReference type="Proteomes" id="UP000504603"/>
    </source>
</evidence>
<keyword evidence="10" id="KW-1185">Reference proteome</keyword>
<evidence type="ECO:0000256" key="3">
    <source>
        <dbReference type="ARBA" id="ARBA00022759"/>
    </source>
</evidence>
<dbReference type="OrthoDB" id="435754at2759"/>
<dbReference type="InterPro" id="IPR001568">
    <property type="entry name" value="RNase_T2-like"/>
</dbReference>
<proteinExistence type="inferred from homology"/>
<dbReference type="Pfam" id="PF00445">
    <property type="entry name" value="Ribonuclease_T2"/>
    <property type="match status" value="1"/>
</dbReference>
<feature type="signal peptide" evidence="9">
    <location>
        <begin position="1"/>
        <end position="28"/>
    </location>
</feature>
<dbReference type="SUPFAM" id="SSF55895">
    <property type="entry name" value="Ribonuclease Rh-like"/>
    <property type="match status" value="1"/>
</dbReference>
<keyword evidence="5" id="KW-1015">Disulfide bond</keyword>
<feature type="active site" evidence="7">
    <location>
        <position position="62"/>
    </location>
</feature>
<keyword evidence="2" id="KW-0540">Nuclease</keyword>
<keyword evidence="9" id="KW-0732">Signal</keyword>
<dbReference type="GO" id="GO:0006401">
    <property type="term" value="P:RNA catabolic process"/>
    <property type="evidence" value="ECO:0007669"/>
    <property type="project" value="TreeGrafter"/>
</dbReference>